<feature type="region of interest" description="Disordered" evidence="1">
    <location>
        <begin position="664"/>
        <end position="697"/>
    </location>
</feature>
<evidence type="ECO:0000256" key="1">
    <source>
        <dbReference type="SAM" id="MobiDB-lite"/>
    </source>
</evidence>
<organism evidence="2 3">
    <name type="scientific">Perkinsus olseni</name>
    <name type="common">Perkinsus atlanticus</name>
    <dbReference type="NCBI Taxonomy" id="32597"/>
    <lineage>
        <taxon>Eukaryota</taxon>
        <taxon>Sar</taxon>
        <taxon>Alveolata</taxon>
        <taxon>Perkinsozoa</taxon>
        <taxon>Perkinsea</taxon>
        <taxon>Perkinsida</taxon>
        <taxon>Perkinsidae</taxon>
        <taxon>Perkinsus</taxon>
    </lineage>
</organism>
<accession>A0A7J6NCA0</accession>
<feature type="compositionally biased region" description="Basic and acidic residues" evidence="1">
    <location>
        <begin position="516"/>
        <end position="534"/>
    </location>
</feature>
<feature type="region of interest" description="Disordered" evidence="1">
    <location>
        <begin position="516"/>
        <end position="574"/>
    </location>
</feature>
<feature type="region of interest" description="Disordered" evidence="1">
    <location>
        <begin position="475"/>
        <end position="496"/>
    </location>
</feature>
<dbReference type="EMBL" id="JABANM010037620">
    <property type="protein sequence ID" value="KAF4681518.1"/>
    <property type="molecule type" value="Genomic_DNA"/>
</dbReference>
<feature type="region of interest" description="Disordered" evidence="1">
    <location>
        <begin position="388"/>
        <end position="411"/>
    </location>
</feature>
<dbReference type="AlphaFoldDB" id="A0A7J6NCA0"/>
<proteinExistence type="predicted"/>
<protein>
    <submittedName>
        <fullName evidence="2">Uncharacterized protein</fullName>
    </submittedName>
</protein>
<gene>
    <name evidence="2" type="ORF">FOZ62_023079</name>
</gene>
<feature type="compositionally biased region" description="Polar residues" evidence="1">
    <location>
        <begin position="730"/>
        <end position="739"/>
    </location>
</feature>
<feature type="compositionally biased region" description="Acidic residues" evidence="1">
    <location>
        <begin position="621"/>
        <end position="630"/>
    </location>
</feature>
<reference evidence="2 3" key="1">
    <citation type="submission" date="2020-04" db="EMBL/GenBank/DDBJ databases">
        <title>Perkinsus olseni comparative genomics.</title>
        <authorList>
            <person name="Bogema D.R."/>
        </authorList>
    </citation>
    <scope>NUCLEOTIDE SEQUENCE [LARGE SCALE GENOMIC DNA]</scope>
    <source>
        <strain evidence="2">ATCC PRA-205</strain>
    </source>
</reference>
<feature type="region of interest" description="Disordered" evidence="1">
    <location>
        <begin position="602"/>
        <end position="638"/>
    </location>
</feature>
<feature type="region of interest" description="Disordered" evidence="1">
    <location>
        <begin position="727"/>
        <end position="750"/>
    </location>
</feature>
<feature type="non-terminal residue" evidence="2">
    <location>
        <position position="1"/>
    </location>
</feature>
<evidence type="ECO:0000313" key="3">
    <source>
        <dbReference type="Proteomes" id="UP000574390"/>
    </source>
</evidence>
<feature type="compositionally biased region" description="Basic and acidic residues" evidence="1">
    <location>
        <begin position="544"/>
        <end position="572"/>
    </location>
</feature>
<evidence type="ECO:0000313" key="2">
    <source>
        <dbReference type="EMBL" id="KAF4681518.1"/>
    </source>
</evidence>
<name>A0A7J6NCA0_PEROL</name>
<sequence length="819" mass="90073">MLSILLTGSIYLYTGLTDVAIQNGGSIPSSREVSFMKGRCVARMRPSESAATKHLTPEGKRGLPPAHLMAHRFRIPACRWPRPLLRSTVKEQHCGSALNTCLMEADQSLDPEFNTDKQEIKQSQCGVMLLCLWNEEKDEETLERQQDHIPNKLSPAAAKALSQARAARRERGADVCTDGITAAEESPAEGSLLKCAQDFGCERVVDHDPAELAASKEIPSDDAVVQDTSLLKDAPLEKAKVAIQSLSPNCLKDHCSAELYACDENAECNSVFSCLEINSARHDKTDAKKCTDKLMGLDEIKKNLLACAEAAKCLQGEISPSLSLKDDIDSIPAKPSSLLQLSGGVSSHARQQHMTEAEAKRAFEVSRQKTDEILHKVQQQMKSLNVQMDKTRDDEQKGMAELEKQRKDDDTKLEAAEKRYEALETKAMNDPSIQSGSPTGAAAGAASSFMEGDIPDFLEPLREVARKAQSFADEMKKQQEELDAVASSGGTPSGLSLIQEKAGVAVTGNEDRELASAMKAEDADEVRTDKHLAKASDALNELQHSIREESRELALEERNDASHEQSGVHDLADNDYGLSLLEEASEKRDWETDLERHVSEWRSLLARDSTNRRHFTPKADDGEEDDDDEASSFLQVADKSDATGDWISKIEKYLKEDRQRVLAARNSKLRSSSSSDGPEEEENDESPSFLETSMDAENVRSAIRKEAEKTRDVIKVLQQVQEAVDVKKASQATKHSSGPSFVEQAQPGHFNLEKAEEEVGALQAKWAREAKKISAPTAAESGPTTNTNLKAIEKRTAKADKHVKKVDQEFKKALVSLKS</sequence>
<comment type="caution">
    <text evidence="2">The sequence shown here is derived from an EMBL/GenBank/DDBJ whole genome shotgun (WGS) entry which is preliminary data.</text>
</comment>
<feature type="compositionally biased region" description="Basic and acidic residues" evidence="1">
    <location>
        <begin position="389"/>
        <end position="411"/>
    </location>
</feature>
<dbReference type="Proteomes" id="UP000574390">
    <property type="component" value="Unassembled WGS sequence"/>
</dbReference>